<evidence type="ECO:0000256" key="7">
    <source>
        <dbReference type="ARBA" id="ARBA00022723"/>
    </source>
</evidence>
<evidence type="ECO:0000256" key="8">
    <source>
        <dbReference type="ARBA" id="ARBA00022833"/>
    </source>
</evidence>
<dbReference type="SUPFAM" id="SSF55620">
    <property type="entry name" value="Tetrahydrobiopterin biosynthesis enzymes-like"/>
    <property type="match status" value="1"/>
</dbReference>
<organism evidence="12 13">
    <name type="scientific">Phaeospirillum tilakii</name>
    <dbReference type="NCBI Taxonomy" id="741673"/>
    <lineage>
        <taxon>Bacteria</taxon>
        <taxon>Pseudomonadati</taxon>
        <taxon>Pseudomonadota</taxon>
        <taxon>Alphaproteobacteria</taxon>
        <taxon>Rhodospirillales</taxon>
        <taxon>Rhodospirillaceae</taxon>
        <taxon>Phaeospirillum</taxon>
    </lineage>
</organism>
<dbReference type="Gene3D" id="3.30.479.10">
    <property type="entry name" value="6-pyruvoyl tetrahydropterin synthase/QueD"/>
    <property type="match status" value="1"/>
</dbReference>
<dbReference type="InterPro" id="IPR007115">
    <property type="entry name" value="6-PTP_synth/QueD"/>
</dbReference>
<dbReference type="InterPro" id="IPR038418">
    <property type="entry name" value="6-PTP_synth/QueD_sf"/>
</dbReference>
<evidence type="ECO:0000256" key="3">
    <source>
        <dbReference type="ARBA" id="ARBA00005061"/>
    </source>
</evidence>
<dbReference type="Pfam" id="PF01242">
    <property type="entry name" value="PTPS"/>
    <property type="match status" value="1"/>
</dbReference>
<proteinExistence type="inferred from homology"/>
<dbReference type="PANTHER" id="PTHR12589:SF7">
    <property type="entry name" value="6-PYRUVOYL TETRAHYDROBIOPTERIN SYNTHASE"/>
    <property type="match status" value="1"/>
</dbReference>
<evidence type="ECO:0000256" key="4">
    <source>
        <dbReference type="ARBA" id="ARBA00008900"/>
    </source>
</evidence>
<comment type="cofactor">
    <cofactor evidence="1">
        <name>Zn(2+)</name>
        <dbReference type="ChEBI" id="CHEBI:29105"/>
    </cofactor>
</comment>
<comment type="function">
    <text evidence="2">Catalyzes the conversion of 7,8-dihydroneopterin triphosphate (H2NTP) to 6-carboxy-5,6,7,8-tetrahydropterin (CPH4) and acetaldehyde.</text>
</comment>
<dbReference type="Proteomes" id="UP001597296">
    <property type="component" value="Unassembled WGS sequence"/>
</dbReference>
<keyword evidence="8" id="KW-0862">Zinc</keyword>
<protein>
    <recommendedName>
        <fullName evidence="6">6-carboxy-5,6,7,8-tetrahydropterin synthase</fullName>
        <ecNumber evidence="5">4.1.2.50</ecNumber>
    </recommendedName>
    <alternativeName>
        <fullName evidence="10">Queuosine biosynthesis protein QueD</fullName>
    </alternativeName>
</protein>
<evidence type="ECO:0000256" key="9">
    <source>
        <dbReference type="ARBA" id="ARBA00023239"/>
    </source>
</evidence>
<sequence length="178" mass="19549">MAQFHIRRRLEIDAGHRIATHASKCRNLHGHRYAIEAVCAAAALHPDGEQTDMALDFAFLKEEMVARIDVPCDHGLIVALSDAALLDLFAPADRDPAAWRAGLAERVARDGAALTSETRLATKLYVVPFHPTAEALARHWFELLAVPVRVRSGGAARLVALRVWETPNCMAEYAPEPV</sequence>
<evidence type="ECO:0000256" key="2">
    <source>
        <dbReference type="ARBA" id="ARBA00002285"/>
    </source>
</evidence>
<keyword evidence="13" id="KW-1185">Reference proteome</keyword>
<dbReference type="EC" id="4.1.2.50" evidence="5"/>
<dbReference type="RefSeq" id="WP_377314800.1">
    <property type="nucleotide sequence ID" value="NZ_JBHUIY010000005.1"/>
</dbReference>
<keyword evidence="7" id="KW-0479">Metal-binding</keyword>
<keyword evidence="9 12" id="KW-0456">Lyase</keyword>
<dbReference type="GO" id="GO:0070497">
    <property type="term" value="F:6-carboxytetrahydropterin synthase activity"/>
    <property type="evidence" value="ECO:0007669"/>
    <property type="project" value="UniProtKB-EC"/>
</dbReference>
<evidence type="ECO:0000313" key="13">
    <source>
        <dbReference type="Proteomes" id="UP001597296"/>
    </source>
</evidence>
<evidence type="ECO:0000256" key="6">
    <source>
        <dbReference type="ARBA" id="ARBA00018141"/>
    </source>
</evidence>
<comment type="catalytic activity">
    <reaction evidence="11">
        <text>7,8-dihydroneopterin 3'-triphosphate + H2O = 6-carboxy-5,6,7,8-tetrahydropterin + triphosphate + acetaldehyde + 2 H(+)</text>
        <dbReference type="Rhea" id="RHEA:27966"/>
        <dbReference type="ChEBI" id="CHEBI:15343"/>
        <dbReference type="ChEBI" id="CHEBI:15377"/>
        <dbReference type="ChEBI" id="CHEBI:15378"/>
        <dbReference type="ChEBI" id="CHEBI:18036"/>
        <dbReference type="ChEBI" id="CHEBI:58462"/>
        <dbReference type="ChEBI" id="CHEBI:61032"/>
        <dbReference type="EC" id="4.1.2.50"/>
    </reaction>
</comment>
<name>A0ABW5C875_9PROT</name>
<comment type="similarity">
    <text evidence="4">Belongs to the PTPS family. QueD subfamily.</text>
</comment>
<evidence type="ECO:0000256" key="11">
    <source>
        <dbReference type="ARBA" id="ARBA00048807"/>
    </source>
</evidence>
<comment type="caution">
    <text evidence="12">The sequence shown here is derived from an EMBL/GenBank/DDBJ whole genome shotgun (WGS) entry which is preliminary data.</text>
</comment>
<evidence type="ECO:0000256" key="5">
    <source>
        <dbReference type="ARBA" id="ARBA00012982"/>
    </source>
</evidence>
<evidence type="ECO:0000256" key="1">
    <source>
        <dbReference type="ARBA" id="ARBA00001947"/>
    </source>
</evidence>
<gene>
    <name evidence="12" type="ORF">ACFSNB_04280</name>
</gene>
<comment type="pathway">
    <text evidence="3">Purine metabolism; 7-cyano-7-deazaguanine biosynthesis.</text>
</comment>
<dbReference type="EMBL" id="JBHUIY010000005">
    <property type="protein sequence ID" value="MFD2233017.1"/>
    <property type="molecule type" value="Genomic_DNA"/>
</dbReference>
<evidence type="ECO:0000256" key="10">
    <source>
        <dbReference type="ARBA" id="ARBA00031449"/>
    </source>
</evidence>
<accession>A0ABW5C875</accession>
<dbReference type="PANTHER" id="PTHR12589">
    <property type="entry name" value="PYRUVOYL TETRAHYDROBIOPTERIN SYNTHASE"/>
    <property type="match status" value="1"/>
</dbReference>
<reference evidence="13" key="1">
    <citation type="journal article" date="2019" name="Int. J. Syst. Evol. Microbiol.">
        <title>The Global Catalogue of Microorganisms (GCM) 10K type strain sequencing project: providing services to taxonomists for standard genome sequencing and annotation.</title>
        <authorList>
            <consortium name="The Broad Institute Genomics Platform"/>
            <consortium name="The Broad Institute Genome Sequencing Center for Infectious Disease"/>
            <person name="Wu L."/>
            <person name="Ma J."/>
        </authorList>
    </citation>
    <scope>NUCLEOTIDE SEQUENCE [LARGE SCALE GENOMIC DNA]</scope>
    <source>
        <strain evidence="13">KCTC 15012</strain>
    </source>
</reference>
<evidence type="ECO:0000313" key="12">
    <source>
        <dbReference type="EMBL" id="MFD2233017.1"/>
    </source>
</evidence>